<organism evidence="1 2">
    <name type="scientific">Brassica cretica</name>
    <name type="common">Mustard</name>
    <dbReference type="NCBI Taxonomy" id="69181"/>
    <lineage>
        <taxon>Eukaryota</taxon>
        <taxon>Viridiplantae</taxon>
        <taxon>Streptophyta</taxon>
        <taxon>Embryophyta</taxon>
        <taxon>Tracheophyta</taxon>
        <taxon>Spermatophyta</taxon>
        <taxon>Magnoliopsida</taxon>
        <taxon>eudicotyledons</taxon>
        <taxon>Gunneridae</taxon>
        <taxon>Pentapetalae</taxon>
        <taxon>rosids</taxon>
        <taxon>malvids</taxon>
        <taxon>Brassicales</taxon>
        <taxon>Brassicaceae</taxon>
        <taxon>Brassiceae</taxon>
        <taxon>Brassica</taxon>
    </lineage>
</organism>
<accession>A0ABQ7ECZ6</accession>
<dbReference type="Proteomes" id="UP000266723">
    <property type="component" value="Unassembled WGS sequence"/>
</dbReference>
<keyword evidence="2" id="KW-1185">Reference proteome</keyword>
<proteinExistence type="predicted"/>
<evidence type="ECO:0000313" key="1">
    <source>
        <dbReference type="EMBL" id="KAF3594611.1"/>
    </source>
</evidence>
<sequence>MGGVPRFAGHSPGPGQPAVHFTRESFTWAGLNPVPLWCPEEAERSYKVVVGIRCWKLECRGMTSDK</sequence>
<protein>
    <submittedName>
        <fullName evidence="1">Uncharacterized protein</fullName>
    </submittedName>
</protein>
<evidence type="ECO:0000313" key="2">
    <source>
        <dbReference type="Proteomes" id="UP000266723"/>
    </source>
</evidence>
<name>A0ABQ7ECZ6_BRACR</name>
<comment type="caution">
    <text evidence="1">The sequence shown here is derived from an EMBL/GenBank/DDBJ whole genome shotgun (WGS) entry which is preliminary data.</text>
</comment>
<dbReference type="EMBL" id="QGKV02000299">
    <property type="protein sequence ID" value="KAF3594611.1"/>
    <property type="molecule type" value="Genomic_DNA"/>
</dbReference>
<reference evidence="1 2" key="1">
    <citation type="journal article" date="2020" name="BMC Genomics">
        <title>Intraspecific diversification of the crop wild relative Brassica cretica Lam. using demographic model selection.</title>
        <authorList>
            <person name="Kioukis A."/>
            <person name="Michalopoulou V.A."/>
            <person name="Briers L."/>
            <person name="Pirintsos S."/>
            <person name="Studholme D.J."/>
            <person name="Pavlidis P."/>
            <person name="Sarris P.F."/>
        </authorList>
    </citation>
    <scope>NUCLEOTIDE SEQUENCE [LARGE SCALE GENOMIC DNA]</scope>
    <source>
        <strain evidence="2">cv. PFS-1207/04</strain>
    </source>
</reference>
<gene>
    <name evidence="1" type="ORF">DY000_02027402</name>
</gene>